<keyword evidence="1" id="KW-0732">Signal</keyword>
<dbReference type="AlphaFoldDB" id="A0A7W4JSU7"/>
<evidence type="ECO:0000256" key="1">
    <source>
        <dbReference type="SAM" id="SignalP"/>
    </source>
</evidence>
<dbReference type="PANTHER" id="PTHR38593:SF1">
    <property type="entry name" value="BLR2558 PROTEIN"/>
    <property type="match status" value="1"/>
</dbReference>
<accession>A0A7W4JSU7</accession>
<evidence type="ECO:0000313" key="3">
    <source>
        <dbReference type="EMBL" id="MBB2190239.1"/>
    </source>
</evidence>
<dbReference type="RefSeq" id="WP_183119609.1">
    <property type="nucleotide sequence ID" value="NZ_JABEQF010000006.1"/>
</dbReference>
<dbReference type="PANTHER" id="PTHR38593">
    <property type="entry name" value="BLR2558 PROTEIN"/>
    <property type="match status" value="1"/>
</dbReference>
<proteinExistence type="predicted"/>
<feature type="domain" description="DUF4142" evidence="2">
    <location>
        <begin position="48"/>
        <end position="179"/>
    </location>
</feature>
<feature type="signal peptide" evidence="1">
    <location>
        <begin position="1"/>
        <end position="26"/>
    </location>
</feature>
<dbReference type="InterPro" id="IPR012347">
    <property type="entry name" value="Ferritin-like"/>
</dbReference>
<dbReference type="Gene3D" id="1.20.1260.10">
    <property type="match status" value="1"/>
</dbReference>
<sequence>MSLLSRHKSLALPPLMAGLLALGACVAPGQPSPPPLPAVAKAAPLTTADADFVQKLNEMDITQIALANIAETHAARSDVATLGTTIVKDMKGNQDKLAKVVTAHAITLTTKPSSEDQKVIDRMQRLHGAAFDRSHIRYLSHDQAKMKPVFENEIAGSKNADLVKLASDTRTMLATYEAQLQ</sequence>
<dbReference type="PROSITE" id="PS51257">
    <property type="entry name" value="PROKAR_LIPOPROTEIN"/>
    <property type="match status" value="1"/>
</dbReference>
<dbReference type="EMBL" id="JABEQF010000006">
    <property type="protein sequence ID" value="MBB2190239.1"/>
    <property type="molecule type" value="Genomic_DNA"/>
</dbReference>
<feature type="chain" id="PRO_5031064546" evidence="1">
    <location>
        <begin position="27"/>
        <end position="181"/>
    </location>
</feature>
<dbReference type="Proteomes" id="UP000555756">
    <property type="component" value="Unassembled WGS sequence"/>
</dbReference>
<dbReference type="Pfam" id="PF13628">
    <property type="entry name" value="DUF4142"/>
    <property type="match status" value="1"/>
</dbReference>
<name>A0A7W4JSU7_9PROT</name>
<dbReference type="InterPro" id="IPR025419">
    <property type="entry name" value="DUF4142"/>
</dbReference>
<evidence type="ECO:0000313" key="4">
    <source>
        <dbReference type="Proteomes" id="UP000555756"/>
    </source>
</evidence>
<organism evidence="3 4">
    <name type="scientific">Gluconacetobacter azotocaptans</name>
    <dbReference type="NCBI Taxonomy" id="142834"/>
    <lineage>
        <taxon>Bacteria</taxon>
        <taxon>Pseudomonadati</taxon>
        <taxon>Pseudomonadota</taxon>
        <taxon>Alphaproteobacteria</taxon>
        <taxon>Acetobacterales</taxon>
        <taxon>Acetobacteraceae</taxon>
        <taxon>Gluconacetobacter</taxon>
    </lineage>
</organism>
<reference evidence="3 4" key="1">
    <citation type="submission" date="2020-04" db="EMBL/GenBank/DDBJ databases">
        <title>Description of novel Gluconacetobacter.</title>
        <authorList>
            <person name="Sombolestani A."/>
        </authorList>
    </citation>
    <scope>NUCLEOTIDE SEQUENCE [LARGE SCALE GENOMIC DNA]</scope>
    <source>
        <strain evidence="3 4">LMG 21311</strain>
    </source>
</reference>
<evidence type="ECO:0000259" key="2">
    <source>
        <dbReference type="Pfam" id="PF13628"/>
    </source>
</evidence>
<comment type="caution">
    <text evidence="3">The sequence shown here is derived from an EMBL/GenBank/DDBJ whole genome shotgun (WGS) entry which is preliminary data.</text>
</comment>
<gene>
    <name evidence="3" type="ORF">HLH34_09700</name>
</gene>
<keyword evidence="4" id="KW-1185">Reference proteome</keyword>
<protein>
    <submittedName>
        <fullName evidence="3">DUF4142 domain-containing protein</fullName>
    </submittedName>
</protein>